<dbReference type="InterPro" id="IPR001452">
    <property type="entry name" value="SH3_domain"/>
</dbReference>
<feature type="region of interest" description="Disordered" evidence="2">
    <location>
        <begin position="235"/>
        <end position="274"/>
    </location>
</feature>
<dbReference type="InterPro" id="IPR036028">
    <property type="entry name" value="SH3-like_dom_sf"/>
</dbReference>
<dbReference type="CDD" id="cd00174">
    <property type="entry name" value="SH3"/>
    <property type="match status" value="1"/>
</dbReference>
<protein>
    <recommendedName>
        <fullName evidence="3">SH3 domain-containing protein</fullName>
    </recommendedName>
</protein>
<dbReference type="Gene3D" id="2.30.30.40">
    <property type="entry name" value="SH3 Domains"/>
    <property type="match status" value="1"/>
</dbReference>
<evidence type="ECO:0000256" key="1">
    <source>
        <dbReference type="ARBA" id="ARBA00022443"/>
    </source>
</evidence>
<name>A0AAW2HQA8_9NEOP</name>
<proteinExistence type="predicted"/>
<dbReference type="AlphaFoldDB" id="A0AAW2HQA8"/>
<evidence type="ECO:0000313" key="4">
    <source>
        <dbReference type="EMBL" id="KAL0272049.1"/>
    </source>
</evidence>
<dbReference type="EMBL" id="JARGDH010000003">
    <property type="protein sequence ID" value="KAL0272049.1"/>
    <property type="molecule type" value="Genomic_DNA"/>
</dbReference>
<feature type="compositionally biased region" description="Basic and acidic residues" evidence="2">
    <location>
        <begin position="95"/>
        <end position="104"/>
    </location>
</feature>
<dbReference type="SUPFAM" id="SSF50044">
    <property type="entry name" value="SH3-domain"/>
    <property type="match status" value="1"/>
</dbReference>
<sequence>MGQKSSSLWPRPKISLTWALRNDIPLSVNNNNNNNTSNKNNNSIKTCGLDHKPVRKHNNLSKNSNVLKKQSDVKRKFSSEISEPKKSELTRIVPKESKKCDEGRSLSPASSTSTTRIGRRRRLRRQRPRCSKSSSIFGYEIRDVDEFLTNASLENPGNIPMVLSRPCVLYETHTGGPQREVSLPLGMVVNGVLKNKAWLYAQTPHGEEGYVPYACCLPLGILPAPSRPQPCWDTQTDIFPRPLGNKTDTEKMRNGTRSECGLRSATSHKRIRRDSGERSVDGLYLRASRKSPVRHTLLVIGSDYKSPGSGDFSVCKGDVVTLVSSRLKDWFWVRNRDGNEGFIPAVVAGHGFL</sequence>
<organism evidence="4">
    <name type="scientific">Menopon gallinae</name>
    <name type="common">poultry shaft louse</name>
    <dbReference type="NCBI Taxonomy" id="328185"/>
    <lineage>
        <taxon>Eukaryota</taxon>
        <taxon>Metazoa</taxon>
        <taxon>Ecdysozoa</taxon>
        <taxon>Arthropoda</taxon>
        <taxon>Hexapoda</taxon>
        <taxon>Insecta</taxon>
        <taxon>Pterygota</taxon>
        <taxon>Neoptera</taxon>
        <taxon>Paraneoptera</taxon>
        <taxon>Psocodea</taxon>
        <taxon>Troctomorpha</taxon>
        <taxon>Phthiraptera</taxon>
        <taxon>Amblycera</taxon>
        <taxon>Menoponidae</taxon>
        <taxon>Menopon</taxon>
    </lineage>
</organism>
<accession>A0AAW2HQA8</accession>
<evidence type="ECO:0000259" key="3">
    <source>
        <dbReference type="Pfam" id="PF00018"/>
    </source>
</evidence>
<evidence type="ECO:0000256" key="2">
    <source>
        <dbReference type="SAM" id="MobiDB-lite"/>
    </source>
</evidence>
<gene>
    <name evidence="4" type="ORF">PYX00_005170</name>
</gene>
<comment type="caution">
    <text evidence="4">The sequence shown here is derived from an EMBL/GenBank/DDBJ whole genome shotgun (WGS) entry which is preliminary data.</text>
</comment>
<reference evidence="4" key="1">
    <citation type="journal article" date="2024" name="Gigascience">
        <title>Chromosome-level genome of the poultry shaft louse Menopon gallinae provides insight into the host-switching and adaptive evolution of parasitic lice.</title>
        <authorList>
            <person name="Xu Y."/>
            <person name="Ma L."/>
            <person name="Liu S."/>
            <person name="Liang Y."/>
            <person name="Liu Q."/>
            <person name="He Z."/>
            <person name="Tian L."/>
            <person name="Duan Y."/>
            <person name="Cai W."/>
            <person name="Li H."/>
            <person name="Song F."/>
        </authorList>
    </citation>
    <scope>NUCLEOTIDE SEQUENCE</scope>
    <source>
        <strain evidence="4">Cailab_2023a</strain>
    </source>
</reference>
<feature type="region of interest" description="Disordered" evidence="2">
    <location>
        <begin position="95"/>
        <end position="129"/>
    </location>
</feature>
<feature type="domain" description="SH3" evidence="3">
    <location>
        <begin position="303"/>
        <end position="345"/>
    </location>
</feature>
<feature type="compositionally biased region" description="Basic residues" evidence="2">
    <location>
        <begin position="117"/>
        <end position="129"/>
    </location>
</feature>
<keyword evidence="1" id="KW-0728">SH3 domain</keyword>
<dbReference type="Pfam" id="PF00018">
    <property type="entry name" value="SH3_1"/>
    <property type="match status" value="1"/>
</dbReference>